<evidence type="ECO:0000313" key="1">
    <source>
        <dbReference type="EMBL" id="CAK9316328.1"/>
    </source>
</evidence>
<name>A0ABP0YBH5_9ROSI</name>
<organism evidence="1 2">
    <name type="scientific">Citrullus colocynthis</name>
    <name type="common">colocynth</name>
    <dbReference type="NCBI Taxonomy" id="252529"/>
    <lineage>
        <taxon>Eukaryota</taxon>
        <taxon>Viridiplantae</taxon>
        <taxon>Streptophyta</taxon>
        <taxon>Embryophyta</taxon>
        <taxon>Tracheophyta</taxon>
        <taxon>Spermatophyta</taxon>
        <taxon>Magnoliopsida</taxon>
        <taxon>eudicotyledons</taxon>
        <taxon>Gunneridae</taxon>
        <taxon>Pentapetalae</taxon>
        <taxon>rosids</taxon>
        <taxon>fabids</taxon>
        <taxon>Cucurbitales</taxon>
        <taxon>Cucurbitaceae</taxon>
        <taxon>Benincaseae</taxon>
        <taxon>Citrullus</taxon>
    </lineage>
</organism>
<dbReference type="EMBL" id="OZ021736">
    <property type="protein sequence ID" value="CAK9316328.1"/>
    <property type="molecule type" value="Genomic_DNA"/>
</dbReference>
<evidence type="ECO:0000313" key="2">
    <source>
        <dbReference type="Proteomes" id="UP001642487"/>
    </source>
</evidence>
<protein>
    <submittedName>
        <fullName evidence="1">Uncharacterized protein</fullName>
    </submittedName>
</protein>
<reference evidence="1 2" key="1">
    <citation type="submission" date="2024-03" db="EMBL/GenBank/DDBJ databases">
        <authorList>
            <person name="Gkanogiannis A."/>
            <person name="Becerra Lopez-Lavalle L."/>
        </authorList>
    </citation>
    <scope>NUCLEOTIDE SEQUENCE [LARGE SCALE GENOMIC DNA]</scope>
</reference>
<sequence length="88" mass="9774">MKISPTLIRRQPPRGGDSLFYGERRATAVALNQICVSDESTPGPGTQPTENSPFQIAHRLRSFSMLDFEFKANCLPKLFAAQLSNSMM</sequence>
<keyword evidence="2" id="KW-1185">Reference proteome</keyword>
<accession>A0ABP0YBH5</accession>
<gene>
    <name evidence="1" type="ORF">CITCOLO1_LOCUS8189</name>
</gene>
<proteinExistence type="predicted"/>
<dbReference type="Proteomes" id="UP001642487">
    <property type="component" value="Chromosome 2"/>
</dbReference>